<dbReference type="RefSeq" id="WP_323707598.1">
    <property type="nucleotide sequence ID" value="NZ_CP104777.1"/>
</dbReference>
<keyword evidence="1" id="KW-0472">Membrane</keyword>
<keyword evidence="3" id="KW-1185">Reference proteome</keyword>
<reference evidence="3" key="1">
    <citation type="submission" date="2024-06" db="EMBL/GenBank/DDBJ databases">
        <authorList>
            <person name="Chang H.C."/>
            <person name="Mun S.Y."/>
        </authorList>
    </citation>
    <scope>NUCLEOTIDE SEQUENCE [LARGE SCALE GENOMIC DNA]</scope>
    <source>
        <strain evidence="3">KT1</strain>
        <plasmid evidence="3">pCM-KT1-3</plasmid>
    </source>
</reference>
<evidence type="ECO:0000313" key="3">
    <source>
        <dbReference type="Proteomes" id="UP001302696"/>
    </source>
</evidence>
<organism evidence="2 3">
    <name type="scientific">Pediococcus inopinatus</name>
    <dbReference type="NCBI Taxonomy" id="114090"/>
    <lineage>
        <taxon>Bacteria</taxon>
        <taxon>Bacillati</taxon>
        <taxon>Bacillota</taxon>
        <taxon>Bacilli</taxon>
        <taxon>Lactobacillales</taxon>
        <taxon>Lactobacillaceae</taxon>
        <taxon>Pediococcus</taxon>
    </lineage>
</organism>
<keyword evidence="1" id="KW-0812">Transmembrane</keyword>
<dbReference type="NCBIfam" id="NF033608">
    <property type="entry name" value="type_I_tox_Fst"/>
    <property type="match status" value="1"/>
</dbReference>
<proteinExistence type="predicted"/>
<evidence type="ECO:0000313" key="2">
    <source>
        <dbReference type="EMBL" id="WPC22744.1"/>
    </source>
</evidence>
<dbReference type="Proteomes" id="UP001302696">
    <property type="component" value="Plasmid pCM-KT1-3"/>
</dbReference>
<protein>
    <submittedName>
        <fullName evidence="2">Type I toxin-antitoxin system Fst family toxin</fullName>
    </submittedName>
</protein>
<sequence>MFSNIFAPLLVGCLTALFTYWLNTRNKK</sequence>
<keyword evidence="2" id="KW-0614">Plasmid</keyword>
<feature type="transmembrane region" description="Helical" evidence="1">
    <location>
        <begin position="6"/>
        <end position="23"/>
    </location>
</feature>
<dbReference type="EMBL" id="CP104781">
    <property type="protein sequence ID" value="WPC22744.1"/>
    <property type="molecule type" value="Genomic_DNA"/>
</dbReference>
<evidence type="ECO:0000256" key="1">
    <source>
        <dbReference type="SAM" id="Phobius"/>
    </source>
</evidence>
<gene>
    <name evidence="2" type="ORF">N6G96_10745</name>
</gene>
<accession>A0ABZ0Q8T6</accession>
<keyword evidence="1" id="KW-1133">Transmembrane helix</keyword>
<geneLocation type="plasmid" evidence="2 3">
    <name>pCM-KT1-3</name>
</geneLocation>
<name>A0ABZ0Q8T6_9LACO</name>